<accession>A0A154P655</accession>
<organism evidence="2 3">
    <name type="scientific">Dufourea novaeangliae</name>
    <name type="common">Sweat bee</name>
    <dbReference type="NCBI Taxonomy" id="178035"/>
    <lineage>
        <taxon>Eukaryota</taxon>
        <taxon>Metazoa</taxon>
        <taxon>Ecdysozoa</taxon>
        <taxon>Arthropoda</taxon>
        <taxon>Hexapoda</taxon>
        <taxon>Insecta</taxon>
        <taxon>Pterygota</taxon>
        <taxon>Neoptera</taxon>
        <taxon>Endopterygota</taxon>
        <taxon>Hymenoptera</taxon>
        <taxon>Apocrita</taxon>
        <taxon>Aculeata</taxon>
        <taxon>Apoidea</taxon>
        <taxon>Anthophila</taxon>
        <taxon>Halictidae</taxon>
        <taxon>Rophitinae</taxon>
        <taxon>Dufourea</taxon>
    </lineage>
</organism>
<evidence type="ECO:0000256" key="1">
    <source>
        <dbReference type="SAM" id="MobiDB-lite"/>
    </source>
</evidence>
<evidence type="ECO:0000313" key="3">
    <source>
        <dbReference type="Proteomes" id="UP000076502"/>
    </source>
</evidence>
<proteinExistence type="predicted"/>
<keyword evidence="3" id="KW-1185">Reference proteome</keyword>
<feature type="compositionally biased region" description="Basic and acidic residues" evidence="1">
    <location>
        <begin position="113"/>
        <end position="133"/>
    </location>
</feature>
<dbReference type="AlphaFoldDB" id="A0A154P655"/>
<reference evidence="2 3" key="1">
    <citation type="submission" date="2015-07" db="EMBL/GenBank/DDBJ databases">
        <title>The genome of Dufourea novaeangliae.</title>
        <authorList>
            <person name="Pan H."/>
            <person name="Kapheim K."/>
        </authorList>
    </citation>
    <scope>NUCLEOTIDE SEQUENCE [LARGE SCALE GENOMIC DNA]</scope>
    <source>
        <strain evidence="2">0120121106</strain>
        <tissue evidence="2">Whole body</tissue>
    </source>
</reference>
<feature type="region of interest" description="Disordered" evidence="1">
    <location>
        <begin position="103"/>
        <end position="133"/>
    </location>
</feature>
<evidence type="ECO:0000313" key="2">
    <source>
        <dbReference type="EMBL" id="KZC07409.1"/>
    </source>
</evidence>
<name>A0A154P655_DUFNO</name>
<dbReference type="Proteomes" id="UP000076502">
    <property type="component" value="Unassembled WGS sequence"/>
</dbReference>
<protein>
    <submittedName>
        <fullName evidence="2">Uncharacterized protein</fullName>
    </submittedName>
</protein>
<dbReference type="EMBL" id="KQ434826">
    <property type="protein sequence ID" value="KZC07409.1"/>
    <property type="molecule type" value="Genomic_DNA"/>
</dbReference>
<gene>
    <name evidence="2" type="ORF">WN55_09401</name>
</gene>
<sequence>MRNNVESMHEVGSPTSSFLELPLTLEICCCLPTQLYRVPVHQIQSKRKKYSRKFATPEEISKAKSFKHVVDDRSREFNGGSFATTQQWGHGCRYWPYETARGSTSSGGGLGQENERENIDRENGRGGNKASERTRGLYRAEEKHVCGTHRAIGAVGVPFGPATACRRRPQPPPPPQPMYLVTCWPSREREKKGRARSDGAGREICHPNCLSNSLCDVSYDLPHDKSYRLWEPQRAEVRDCGQRVQGRLLLGKVRIEVKIRLQVILAEQRVRSSQGTKTRQSE</sequence>